<reference evidence="3 4" key="1">
    <citation type="submission" date="2020-03" db="EMBL/GenBank/DDBJ databases">
        <title>Weissella sp. nov., isolated from Cybister lewisianus.</title>
        <authorList>
            <person name="Hyun D.-W."/>
            <person name="Bae J.-W."/>
        </authorList>
    </citation>
    <scope>NUCLEOTIDE SEQUENCE [LARGE SCALE GENOMIC DNA]</scope>
    <source>
        <strain evidence="3 4">HDW19</strain>
    </source>
</reference>
<sequence>MVDDNQVFLFEDASGEFEFHELFRFKEETNFHKTYIVLYYGDLSDSDGEAEIQAYIYAPDASQTSNEDALLLIESEEEWEMVTEMINTFFEDPQINN</sequence>
<dbReference type="PANTHER" id="PTHR40066:SF1">
    <property type="entry name" value="UPF0473 PROTEIN CBO2561_CLC_2432"/>
    <property type="match status" value="1"/>
</dbReference>
<keyword evidence="4" id="KW-1185">Reference proteome</keyword>
<dbReference type="Proteomes" id="UP000500741">
    <property type="component" value="Chromosome"/>
</dbReference>
<dbReference type="HAMAP" id="MF_01448">
    <property type="entry name" value="UPF0473"/>
    <property type="match status" value="1"/>
</dbReference>
<dbReference type="EMBL" id="CP049888">
    <property type="protein sequence ID" value="QIL50435.1"/>
    <property type="molecule type" value="Genomic_DNA"/>
</dbReference>
<dbReference type="InterPro" id="IPR009711">
    <property type="entry name" value="UPF0473"/>
</dbReference>
<dbReference type="KEGG" id="wco:G7084_03335"/>
<evidence type="ECO:0000313" key="3">
    <source>
        <dbReference type="EMBL" id="QIL50435.1"/>
    </source>
</evidence>
<comment type="similarity">
    <text evidence="1 2">Belongs to the UPF0473 family.</text>
</comment>
<organism evidence="3 4">
    <name type="scientific">Weissella coleopterorum</name>
    <dbReference type="NCBI Taxonomy" id="2714949"/>
    <lineage>
        <taxon>Bacteria</taxon>
        <taxon>Bacillati</taxon>
        <taxon>Bacillota</taxon>
        <taxon>Bacilli</taxon>
        <taxon>Lactobacillales</taxon>
        <taxon>Lactobacillaceae</taxon>
        <taxon>Weissella</taxon>
    </lineage>
</organism>
<name>A0A6G8AZP8_9LACO</name>
<evidence type="ECO:0000313" key="4">
    <source>
        <dbReference type="Proteomes" id="UP000500741"/>
    </source>
</evidence>
<gene>
    <name evidence="3" type="ORF">G7084_03335</name>
</gene>
<evidence type="ECO:0000256" key="2">
    <source>
        <dbReference type="HAMAP-Rule" id="MF_01448"/>
    </source>
</evidence>
<proteinExistence type="inferred from homology"/>
<dbReference type="AlphaFoldDB" id="A0A6G8AZP8"/>
<accession>A0A6G8AZP8</accession>
<dbReference type="RefSeq" id="WP_166010045.1">
    <property type="nucleotide sequence ID" value="NZ_CP049888.1"/>
</dbReference>
<dbReference type="PANTHER" id="PTHR40066">
    <property type="entry name" value="UPF0473 PROTEIN CBO2561/CLC_2432"/>
    <property type="match status" value="1"/>
</dbReference>
<dbReference type="Pfam" id="PF06949">
    <property type="entry name" value="DUF1292"/>
    <property type="match status" value="1"/>
</dbReference>
<protein>
    <recommendedName>
        <fullName evidence="2">UPF0473 protein G7084_03335</fullName>
    </recommendedName>
</protein>
<evidence type="ECO:0000256" key="1">
    <source>
        <dbReference type="ARBA" id="ARBA00008439"/>
    </source>
</evidence>